<proteinExistence type="predicted"/>
<gene>
    <name evidence="2" type="ORF">SLUN_23035</name>
</gene>
<reference evidence="2 3" key="1">
    <citation type="submission" date="2018-01" db="EMBL/GenBank/DDBJ databases">
        <title>Complete genome sequence of Streptomyces lunaelactis MM109T, a Ferroverdin A producer isolated from cave moonmilk deposits.</title>
        <authorList>
            <person name="Naome A."/>
            <person name="Martinet L."/>
            <person name="Maciejewska M."/>
            <person name="Anderssen S."/>
            <person name="Adam D."/>
            <person name="Tenconi E."/>
            <person name="Deflandre B."/>
            <person name="Arguelles-Arias A."/>
            <person name="Calusinska M."/>
            <person name="Copieters W."/>
            <person name="Karim L."/>
            <person name="Hanikenne M."/>
            <person name="Baurain D."/>
            <person name="van Wezel G."/>
            <person name="Smargiasso N."/>
            <person name="de Pauw E."/>
            <person name="Delfosse P."/>
            <person name="Rigali S."/>
        </authorList>
    </citation>
    <scope>NUCLEOTIDE SEQUENCE [LARGE SCALE GENOMIC DNA]</scope>
    <source>
        <strain evidence="2 3">MM109</strain>
    </source>
</reference>
<name>A0A2R4T6A0_9ACTN</name>
<dbReference type="RefSeq" id="WP_108151250.1">
    <property type="nucleotide sequence ID" value="NZ_CP026304.1"/>
</dbReference>
<keyword evidence="3" id="KW-1185">Reference proteome</keyword>
<dbReference type="KEGG" id="slk:SLUN_23035"/>
<dbReference type="Proteomes" id="UP000244201">
    <property type="component" value="Chromosome"/>
</dbReference>
<sequence length="104" mass="11032">MSVEGTWNLAIATPVGRQQAVLRLSIEGGVLRGVATGEAEEVPLTELTLDGDRLTWRQSITKPIRLHLAFDVVVRGDELAGTAKAGRLPATKVTGRRAAPSSDS</sequence>
<dbReference type="OrthoDB" id="5145750at2"/>
<dbReference type="GeneID" id="55658129"/>
<organism evidence="2 3">
    <name type="scientific">Streptomyces lunaelactis</name>
    <dbReference type="NCBI Taxonomy" id="1535768"/>
    <lineage>
        <taxon>Bacteria</taxon>
        <taxon>Bacillati</taxon>
        <taxon>Actinomycetota</taxon>
        <taxon>Actinomycetes</taxon>
        <taxon>Kitasatosporales</taxon>
        <taxon>Streptomycetaceae</taxon>
        <taxon>Streptomyces</taxon>
    </lineage>
</organism>
<protein>
    <submittedName>
        <fullName evidence="2">Uncharacterized protein</fullName>
    </submittedName>
</protein>
<evidence type="ECO:0000313" key="3">
    <source>
        <dbReference type="Proteomes" id="UP000244201"/>
    </source>
</evidence>
<evidence type="ECO:0000313" key="2">
    <source>
        <dbReference type="EMBL" id="AVZ74616.1"/>
    </source>
</evidence>
<dbReference type="AlphaFoldDB" id="A0A2R4T6A0"/>
<dbReference type="EMBL" id="CP026304">
    <property type="protein sequence ID" value="AVZ74616.1"/>
    <property type="molecule type" value="Genomic_DNA"/>
</dbReference>
<feature type="region of interest" description="Disordered" evidence="1">
    <location>
        <begin position="84"/>
        <end position="104"/>
    </location>
</feature>
<accession>A0A2R4T6A0</accession>
<evidence type="ECO:0000256" key="1">
    <source>
        <dbReference type="SAM" id="MobiDB-lite"/>
    </source>
</evidence>